<gene>
    <name evidence="1" type="ORF">EVAR_14696_1</name>
</gene>
<protein>
    <submittedName>
        <fullName evidence="1">Uncharacterized protein</fullName>
    </submittedName>
</protein>
<proteinExistence type="predicted"/>
<accession>A0A4C1U2S4</accession>
<comment type="caution">
    <text evidence="1">The sequence shown here is derived from an EMBL/GenBank/DDBJ whole genome shotgun (WGS) entry which is preliminary data.</text>
</comment>
<dbReference type="EMBL" id="BGZK01000118">
    <property type="protein sequence ID" value="GBP20447.1"/>
    <property type="molecule type" value="Genomic_DNA"/>
</dbReference>
<sequence>MTPDKANYLTNPRRLAALILPKIGGGGDAGAGRPAAPAQRYDLYQRNYSRTMAGHDNSAGGVHNSRRDYARLIYGRLPDIVVWIQQKVIANVTQIIFHPKHSRPSMGPRARPLKDCKKERACGRQTPYAGRISNLVFQQKPPSFKACYRTKSVPNSVLRRQRVPNLVRNYNRPNITAPSETARNK</sequence>
<evidence type="ECO:0000313" key="2">
    <source>
        <dbReference type="Proteomes" id="UP000299102"/>
    </source>
</evidence>
<organism evidence="1 2">
    <name type="scientific">Eumeta variegata</name>
    <name type="common">Bagworm moth</name>
    <name type="synonym">Eumeta japonica</name>
    <dbReference type="NCBI Taxonomy" id="151549"/>
    <lineage>
        <taxon>Eukaryota</taxon>
        <taxon>Metazoa</taxon>
        <taxon>Ecdysozoa</taxon>
        <taxon>Arthropoda</taxon>
        <taxon>Hexapoda</taxon>
        <taxon>Insecta</taxon>
        <taxon>Pterygota</taxon>
        <taxon>Neoptera</taxon>
        <taxon>Endopterygota</taxon>
        <taxon>Lepidoptera</taxon>
        <taxon>Glossata</taxon>
        <taxon>Ditrysia</taxon>
        <taxon>Tineoidea</taxon>
        <taxon>Psychidae</taxon>
        <taxon>Oiketicinae</taxon>
        <taxon>Eumeta</taxon>
    </lineage>
</organism>
<keyword evidence="2" id="KW-1185">Reference proteome</keyword>
<dbReference type="Proteomes" id="UP000299102">
    <property type="component" value="Unassembled WGS sequence"/>
</dbReference>
<name>A0A4C1U2S4_EUMVA</name>
<dbReference type="AlphaFoldDB" id="A0A4C1U2S4"/>
<evidence type="ECO:0000313" key="1">
    <source>
        <dbReference type="EMBL" id="GBP20447.1"/>
    </source>
</evidence>
<reference evidence="1 2" key="1">
    <citation type="journal article" date="2019" name="Commun. Biol.">
        <title>The bagworm genome reveals a unique fibroin gene that provides high tensile strength.</title>
        <authorList>
            <person name="Kono N."/>
            <person name="Nakamura H."/>
            <person name="Ohtoshi R."/>
            <person name="Tomita M."/>
            <person name="Numata K."/>
            <person name="Arakawa K."/>
        </authorList>
    </citation>
    <scope>NUCLEOTIDE SEQUENCE [LARGE SCALE GENOMIC DNA]</scope>
</reference>